<dbReference type="STRING" id="947166.A0A1D1W5U5"/>
<evidence type="ECO:0000256" key="2">
    <source>
        <dbReference type="ARBA" id="ARBA00022692"/>
    </source>
</evidence>
<name>A0A1D1W5U5_RAMVA</name>
<dbReference type="GO" id="GO:0005886">
    <property type="term" value="C:plasma membrane"/>
    <property type="evidence" value="ECO:0007669"/>
    <property type="project" value="TreeGrafter"/>
</dbReference>
<dbReference type="PROSITE" id="PS50262">
    <property type="entry name" value="G_PROTEIN_RECEP_F1_2"/>
    <property type="match status" value="1"/>
</dbReference>
<dbReference type="InterPro" id="IPR017452">
    <property type="entry name" value="GPCR_Rhodpsn_7TM"/>
</dbReference>
<evidence type="ECO:0000313" key="11">
    <source>
        <dbReference type="EMBL" id="GAV07568.1"/>
    </source>
</evidence>
<feature type="domain" description="G-protein coupled receptors family 1 profile" evidence="10">
    <location>
        <begin position="104"/>
        <end position="374"/>
    </location>
</feature>
<keyword evidence="7 8" id="KW-0807">Transducer</keyword>
<evidence type="ECO:0000313" key="12">
    <source>
        <dbReference type="Proteomes" id="UP000186922"/>
    </source>
</evidence>
<dbReference type="Gene3D" id="1.20.1070.10">
    <property type="entry name" value="Rhodopsin 7-helix transmembrane proteins"/>
    <property type="match status" value="1"/>
</dbReference>
<gene>
    <name evidence="11" type="primary">RvY_17390</name>
    <name evidence="11" type="synonym">RvY_17390.1</name>
    <name evidence="11" type="ORF">RvY_17390-1</name>
</gene>
<sequence>MMELSNCTNFDDRDKVPSNVRVECANSSATRSLQLDAAGCKSQLVQQDVSVLDLGANFSLQAAINMAISENVTLEDYPDYAQIPAVRLTFVVVYITIIFLTVCGNSLVVYTVAGQKKMHSSVNYLICNLAVSDLLVGAFVAPMKLLELLAPAHLQLLNNALCTALTFATSVAIFSTILTLLVISMERFFAIVYPLESRRFSKRFRTKLYIALTWIVAALLSGPTLIGSTHVAYTLSSPHGHLDVSICVYDEYDAVHPHFRKGYFLFLFFALYCIPMLIIIVTSILIVKTLIKTGGLISRECDLATQRQAENRRKVATMMIIVSFGFAVCWSPYFFVTVVVEYIYNYFPQGQFFFTMLTINMLGFLNSCINPFIYIMSDRFREQYRRVLRSCCCCLCVKAGWMVPTDIDWLRRRSSTLRTALSRMSVDSTIRRIRDGTVGSDPRRNGSFMASEANGQSVAMSRLLSVTSDQVLYQISYGRQNRRATEPILEKLENC</sequence>
<feature type="transmembrane region" description="Helical" evidence="9">
    <location>
        <begin position="263"/>
        <end position="287"/>
    </location>
</feature>
<accession>A0A1D1W5U5</accession>
<keyword evidence="12" id="KW-1185">Reference proteome</keyword>
<feature type="transmembrane region" description="Helical" evidence="9">
    <location>
        <begin position="88"/>
        <end position="110"/>
    </location>
</feature>
<feature type="transmembrane region" description="Helical" evidence="9">
    <location>
        <begin position="352"/>
        <end position="376"/>
    </location>
</feature>
<dbReference type="PANTHER" id="PTHR45695:SF15">
    <property type="entry name" value="OPSIN RH2"/>
    <property type="match status" value="1"/>
</dbReference>
<keyword evidence="6 8" id="KW-0675">Receptor</keyword>
<comment type="caution">
    <text evidence="11">The sequence shown here is derived from an EMBL/GenBank/DDBJ whole genome shotgun (WGS) entry which is preliminary data.</text>
</comment>
<dbReference type="OrthoDB" id="2101615at2759"/>
<evidence type="ECO:0000256" key="6">
    <source>
        <dbReference type="ARBA" id="ARBA00023170"/>
    </source>
</evidence>
<dbReference type="PRINTS" id="PR00237">
    <property type="entry name" value="GPCRRHODOPSN"/>
</dbReference>
<protein>
    <recommendedName>
        <fullName evidence="10">G-protein coupled receptors family 1 profile domain-containing protein</fullName>
    </recommendedName>
</protein>
<comment type="subcellular location">
    <subcellularLocation>
        <location evidence="1">Membrane</location>
        <topology evidence="1">Multi-pass membrane protein</topology>
    </subcellularLocation>
</comment>
<dbReference type="InterPro" id="IPR000276">
    <property type="entry name" value="GPCR_Rhodpsn"/>
</dbReference>
<dbReference type="Proteomes" id="UP000186922">
    <property type="component" value="Unassembled WGS sequence"/>
</dbReference>
<keyword evidence="2 8" id="KW-0812">Transmembrane</keyword>
<evidence type="ECO:0000256" key="9">
    <source>
        <dbReference type="SAM" id="Phobius"/>
    </source>
</evidence>
<evidence type="ECO:0000256" key="7">
    <source>
        <dbReference type="ARBA" id="ARBA00023224"/>
    </source>
</evidence>
<dbReference type="AlphaFoldDB" id="A0A1D1W5U5"/>
<feature type="transmembrane region" description="Helical" evidence="9">
    <location>
        <begin position="122"/>
        <end position="143"/>
    </location>
</feature>
<evidence type="ECO:0000256" key="3">
    <source>
        <dbReference type="ARBA" id="ARBA00022989"/>
    </source>
</evidence>
<dbReference type="Pfam" id="PF00001">
    <property type="entry name" value="7tm_1"/>
    <property type="match status" value="1"/>
</dbReference>
<evidence type="ECO:0000256" key="4">
    <source>
        <dbReference type="ARBA" id="ARBA00023040"/>
    </source>
</evidence>
<reference evidence="11 12" key="1">
    <citation type="journal article" date="2016" name="Nat. Commun.">
        <title>Extremotolerant tardigrade genome and improved radiotolerance of human cultured cells by tardigrade-unique protein.</title>
        <authorList>
            <person name="Hashimoto T."/>
            <person name="Horikawa D.D."/>
            <person name="Saito Y."/>
            <person name="Kuwahara H."/>
            <person name="Kozuka-Hata H."/>
            <person name="Shin-I T."/>
            <person name="Minakuchi Y."/>
            <person name="Ohishi K."/>
            <person name="Motoyama A."/>
            <person name="Aizu T."/>
            <person name="Enomoto A."/>
            <person name="Kondo K."/>
            <person name="Tanaka S."/>
            <person name="Hara Y."/>
            <person name="Koshikawa S."/>
            <person name="Sagara H."/>
            <person name="Miura T."/>
            <person name="Yokobori S."/>
            <person name="Miyagawa K."/>
            <person name="Suzuki Y."/>
            <person name="Kubo T."/>
            <person name="Oyama M."/>
            <person name="Kohara Y."/>
            <person name="Fujiyama A."/>
            <person name="Arakawa K."/>
            <person name="Katayama T."/>
            <person name="Toyoda A."/>
            <person name="Kunieda T."/>
        </authorList>
    </citation>
    <scope>NUCLEOTIDE SEQUENCE [LARGE SCALE GENOMIC DNA]</scope>
    <source>
        <strain evidence="11 12">YOKOZUNA-1</strain>
    </source>
</reference>
<proteinExistence type="inferred from homology"/>
<evidence type="ECO:0000259" key="10">
    <source>
        <dbReference type="PROSITE" id="PS50262"/>
    </source>
</evidence>
<dbReference type="SMART" id="SM01381">
    <property type="entry name" value="7TM_GPCR_Srsx"/>
    <property type="match status" value="1"/>
</dbReference>
<dbReference type="GO" id="GO:0004930">
    <property type="term" value="F:G protein-coupled receptor activity"/>
    <property type="evidence" value="ECO:0007669"/>
    <property type="project" value="UniProtKB-KW"/>
</dbReference>
<dbReference type="SUPFAM" id="SSF81321">
    <property type="entry name" value="Family A G protein-coupled receptor-like"/>
    <property type="match status" value="1"/>
</dbReference>
<feature type="transmembrane region" description="Helical" evidence="9">
    <location>
        <begin position="163"/>
        <end position="185"/>
    </location>
</feature>
<evidence type="ECO:0000256" key="8">
    <source>
        <dbReference type="RuleBase" id="RU000688"/>
    </source>
</evidence>
<evidence type="ECO:0000256" key="5">
    <source>
        <dbReference type="ARBA" id="ARBA00023136"/>
    </source>
</evidence>
<feature type="transmembrane region" description="Helical" evidence="9">
    <location>
        <begin position="315"/>
        <end position="340"/>
    </location>
</feature>
<keyword evidence="5 9" id="KW-0472">Membrane</keyword>
<organism evidence="11 12">
    <name type="scientific">Ramazzottius varieornatus</name>
    <name type="common">Water bear</name>
    <name type="synonym">Tardigrade</name>
    <dbReference type="NCBI Taxonomy" id="947166"/>
    <lineage>
        <taxon>Eukaryota</taxon>
        <taxon>Metazoa</taxon>
        <taxon>Ecdysozoa</taxon>
        <taxon>Tardigrada</taxon>
        <taxon>Eutardigrada</taxon>
        <taxon>Parachela</taxon>
        <taxon>Hypsibioidea</taxon>
        <taxon>Ramazzottiidae</taxon>
        <taxon>Ramazzottius</taxon>
    </lineage>
</organism>
<dbReference type="PROSITE" id="PS00237">
    <property type="entry name" value="G_PROTEIN_RECEP_F1_1"/>
    <property type="match status" value="1"/>
</dbReference>
<comment type="similarity">
    <text evidence="8">Belongs to the G-protein coupled receptor 1 family.</text>
</comment>
<evidence type="ECO:0000256" key="1">
    <source>
        <dbReference type="ARBA" id="ARBA00004141"/>
    </source>
</evidence>
<keyword evidence="4 8" id="KW-0297">G-protein coupled receptor</keyword>
<dbReference type="PANTHER" id="PTHR45695">
    <property type="entry name" value="LEUCOKININ RECEPTOR-RELATED"/>
    <property type="match status" value="1"/>
</dbReference>
<keyword evidence="3 9" id="KW-1133">Transmembrane helix</keyword>
<dbReference type="EMBL" id="BDGG01000015">
    <property type="protein sequence ID" value="GAV07568.1"/>
    <property type="molecule type" value="Genomic_DNA"/>
</dbReference>
<feature type="transmembrane region" description="Helical" evidence="9">
    <location>
        <begin position="206"/>
        <end position="226"/>
    </location>
</feature>